<reference evidence="1" key="1">
    <citation type="submission" date="2017-10" db="EMBL/GenBank/DDBJ databases">
        <title>Conjugative transfer of the toxin plasmid of Clostridium sordellii.</title>
        <authorList>
            <person name="Vidor C.J."/>
            <person name="Awad M."/>
            <person name="Lyras D."/>
        </authorList>
    </citation>
    <scope>NUCLEOTIDE SEQUENCE</scope>
    <source>
        <strain evidence="1">S0804018</strain>
        <plasmid evidence="1">pCS1-5</plasmid>
    </source>
</reference>
<sequence>MSENTLSKNLKKHFYLSKKSIDYIEEIRNENNLNKSKALEKIIKEHQVTSSLDKENIHKKIADNIYKNFKDQVGKDINCARITDKNVQILIEIFNAFLVNNAKECSKPITTDQFKSPILVMAEKEIENRINKNHKMAKGTLV</sequence>
<dbReference type="RefSeq" id="WP_172692209.1">
    <property type="nucleotide sequence ID" value="NZ_MG205643.1"/>
</dbReference>
<dbReference type="AlphaFoldDB" id="A0A2I6SWB6"/>
<organism evidence="1">
    <name type="scientific">Paraclostridium sordellii</name>
    <name type="common">Clostridium sordellii</name>
    <dbReference type="NCBI Taxonomy" id="1505"/>
    <lineage>
        <taxon>Bacteria</taxon>
        <taxon>Bacillati</taxon>
        <taxon>Bacillota</taxon>
        <taxon>Clostridia</taxon>
        <taxon>Peptostreptococcales</taxon>
        <taxon>Peptostreptococcaceae</taxon>
        <taxon>Paraclostridium</taxon>
    </lineage>
</organism>
<name>A0A2I6SWB6_PARSO</name>
<geneLocation type="plasmid" evidence="1">
    <name>pCS1-5</name>
</geneLocation>
<dbReference type="EMBL" id="MG205643">
    <property type="protein sequence ID" value="AUO31831.1"/>
    <property type="molecule type" value="Genomic_DNA"/>
</dbReference>
<evidence type="ECO:0000313" key="1">
    <source>
        <dbReference type="EMBL" id="AUO31831.1"/>
    </source>
</evidence>
<accession>A0A2I6SWB6</accession>
<proteinExistence type="predicted"/>
<protein>
    <submittedName>
        <fullName evidence="1">Uncharacterized protein</fullName>
    </submittedName>
</protein>
<keyword evidence="1" id="KW-0614">Plasmid</keyword>